<accession>A0A2A5AX71</accession>
<protein>
    <recommendedName>
        <fullName evidence="1">Dienelactone hydrolase domain-containing protein</fullName>
    </recommendedName>
</protein>
<dbReference type="EMBL" id="NVVJ01000033">
    <property type="protein sequence ID" value="PCJ23859.1"/>
    <property type="molecule type" value="Genomic_DNA"/>
</dbReference>
<dbReference type="SUPFAM" id="SSF53474">
    <property type="entry name" value="alpha/beta-Hydrolases"/>
    <property type="match status" value="1"/>
</dbReference>
<dbReference type="Proteomes" id="UP000218327">
    <property type="component" value="Unassembled WGS sequence"/>
</dbReference>
<dbReference type="Gene3D" id="3.40.50.1820">
    <property type="entry name" value="alpha/beta hydrolase"/>
    <property type="match status" value="1"/>
</dbReference>
<proteinExistence type="predicted"/>
<dbReference type="Pfam" id="PF01738">
    <property type="entry name" value="DLH"/>
    <property type="match status" value="1"/>
</dbReference>
<dbReference type="InterPro" id="IPR029058">
    <property type="entry name" value="AB_hydrolase_fold"/>
</dbReference>
<evidence type="ECO:0000313" key="2">
    <source>
        <dbReference type="EMBL" id="PCJ23859.1"/>
    </source>
</evidence>
<dbReference type="AlphaFoldDB" id="A0A2A5AX71"/>
<feature type="domain" description="Dienelactone hydrolase" evidence="1">
    <location>
        <begin position="105"/>
        <end position="209"/>
    </location>
</feature>
<reference evidence="3" key="1">
    <citation type="submission" date="2017-08" db="EMBL/GenBank/DDBJ databases">
        <title>A dynamic microbial community with high functional redundancy inhabits the cold, oxic subseafloor aquifer.</title>
        <authorList>
            <person name="Tully B.J."/>
            <person name="Wheat C.G."/>
            <person name="Glazer B.T."/>
            <person name="Huber J.A."/>
        </authorList>
    </citation>
    <scope>NUCLEOTIDE SEQUENCE [LARGE SCALE GENOMIC DNA]</scope>
</reference>
<evidence type="ECO:0000313" key="3">
    <source>
        <dbReference type="Proteomes" id="UP000218327"/>
    </source>
</evidence>
<name>A0A2A5AX71_9GAMM</name>
<dbReference type="GO" id="GO:0016787">
    <property type="term" value="F:hydrolase activity"/>
    <property type="evidence" value="ECO:0007669"/>
    <property type="project" value="InterPro"/>
</dbReference>
<organism evidence="2 3">
    <name type="scientific">SAR86 cluster bacterium</name>
    <dbReference type="NCBI Taxonomy" id="2030880"/>
    <lineage>
        <taxon>Bacteria</taxon>
        <taxon>Pseudomonadati</taxon>
        <taxon>Pseudomonadota</taxon>
        <taxon>Gammaproteobacteria</taxon>
        <taxon>SAR86 cluster</taxon>
    </lineage>
</organism>
<comment type="caution">
    <text evidence="2">The sequence shown here is derived from an EMBL/GenBank/DDBJ whole genome shotgun (WGS) entry which is preliminary data.</text>
</comment>
<sequence>MATLKTYILSIILTLSSSVLLASEETLILGDNIPIKVLFFEPEGTSSPPPLAIMIAGGSSNEFMARAQFWLGTEFVERGWAIAVPISPNGKRFSVENASLFPELIERLHNSHQLNADKPILVGISSGGSAAIAIAAKNPTIYKGVIATPGRIKHDVSLPDLKGLPIYLRVGERDDFRWHRSLHSMVERLLLAGAKVDAAIMPNQKHIFRLDWSNLESWLEELK</sequence>
<evidence type="ECO:0000259" key="1">
    <source>
        <dbReference type="Pfam" id="PF01738"/>
    </source>
</evidence>
<gene>
    <name evidence="2" type="ORF">COA96_10810</name>
</gene>
<dbReference type="InterPro" id="IPR002925">
    <property type="entry name" value="Dienelactn_hydro"/>
</dbReference>